<protein>
    <submittedName>
        <fullName evidence="2">Uncharacterized protein</fullName>
    </submittedName>
</protein>
<sequence>MVTVLQTDAGGCNVVVDARFEVDEGTSLVEEPISDDVEVTGISGVEEVDELASGVDVALTADDEASDEIVVIAIEVDGARLEDDEDSLKVDERSSVDVDDAMLDDEEIDPLMKEDSDDETETDVLTEDDCCVVELSRLSVDVNDVMLADDETGSLEDEDDGKELDRTSLDIEDTKELVLDGVVLDSNNVLEVVDEDTVDEKGEAVLNEDEGVPGKAVFVLKEDEVASEDEVVLKDDE</sequence>
<reference evidence="2" key="1">
    <citation type="submission" date="2022-10" db="EMBL/GenBank/DDBJ databases">
        <title>Tapping the CABI collections for fungal endophytes: first genome assemblies for Collariella, Neodidymelliopsis, Ascochyta clinopodiicola, Didymella pomorum, Didymosphaeria variabile, Neocosmospora piperis and Neocucurbitaria cava.</title>
        <authorList>
            <person name="Hill R."/>
        </authorList>
    </citation>
    <scope>NUCLEOTIDE SEQUENCE</scope>
    <source>
        <strain evidence="2">IMI 356814</strain>
    </source>
</reference>
<feature type="compositionally biased region" description="Acidic residues" evidence="1">
    <location>
        <begin position="97"/>
        <end position="125"/>
    </location>
</feature>
<accession>A0A9W9CHJ9</accession>
<evidence type="ECO:0000313" key="2">
    <source>
        <dbReference type="EMBL" id="KAJ4362874.1"/>
    </source>
</evidence>
<dbReference type="AlphaFoldDB" id="A0A9W9CHJ9"/>
<dbReference type="EMBL" id="JAPEUY010000020">
    <property type="protein sequence ID" value="KAJ4362874.1"/>
    <property type="molecule type" value="Genomic_DNA"/>
</dbReference>
<keyword evidence="3" id="KW-1185">Reference proteome</keyword>
<organism evidence="2 3">
    <name type="scientific">Neocucurbitaria cava</name>
    <dbReference type="NCBI Taxonomy" id="798079"/>
    <lineage>
        <taxon>Eukaryota</taxon>
        <taxon>Fungi</taxon>
        <taxon>Dikarya</taxon>
        <taxon>Ascomycota</taxon>
        <taxon>Pezizomycotina</taxon>
        <taxon>Dothideomycetes</taxon>
        <taxon>Pleosporomycetidae</taxon>
        <taxon>Pleosporales</taxon>
        <taxon>Pleosporineae</taxon>
        <taxon>Cucurbitariaceae</taxon>
        <taxon>Neocucurbitaria</taxon>
    </lineage>
</organism>
<feature type="region of interest" description="Disordered" evidence="1">
    <location>
        <begin position="83"/>
        <end position="125"/>
    </location>
</feature>
<proteinExistence type="predicted"/>
<gene>
    <name evidence="2" type="ORF">N0V83_009991</name>
</gene>
<name>A0A9W9CHJ9_9PLEO</name>
<feature type="compositionally biased region" description="Basic and acidic residues" evidence="1">
    <location>
        <begin position="83"/>
        <end position="96"/>
    </location>
</feature>
<evidence type="ECO:0000256" key="1">
    <source>
        <dbReference type="SAM" id="MobiDB-lite"/>
    </source>
</evidence>
<comment type="caution">
    <text evidence="2">The sequence shown here is derived from an EMBL/GenBank/DDBJ whole genome shotgun (WGS) entry which is preliminary data.</text>
</comment>
<evidence type="ECO:0000313" key="3">
    <source>
        <dbReference type="Proteomes" id="UP001140560"/>
    </source>
</evidence>
<dbReference type="Proteomes" id="UP001140560">
    <property type="component" value="Unassembled WGS sequence"/>
</dbReference>